<evidence type="ECO:0000313" key="1">
    <source>
        <dbReference type="EMBL" id="GIX86943.1"/>
    </source>
</evidence>
<keyword evidence="2" id="KW-1185">Reference proteome</keyword>
<dbReference type="Proteomes" id="UP001054945">
    <property type="component" value="Unassembled WGS sequence"/>
</dbReference>
<dbReference type="AlphaFoldDB" id="A0AAV4NT75"/>
<sequence>MATRSPDITPLVSTSGTMSKIGHARDACDLRHRICSQMCQSIFQSNVMFQQNGTSQHWSSRRHATPIVMLVISAIEFAVKCQSIFQSNVMFQQNGASQHWSSDVRRSLDKTFLQQWIGRDGHPRSQI</sequence>
<proteinExistence type="predicted"/>
<accession>A0AAV4NT75</accession>
<dbReference type="EMBL" id="BPLR01003633">
    <property type="protein sequence ID" value="GIX86943.1"/>
    <property type="molecule type" value="Genomic_DNA"/>
</dbReference>
<organism evidence="1 2">
    <name type="scientific">Caerostris extrusa</name>
    <name type="common">Bark spider</name>
    <name type="synonym">Caerostris bankana</name>
    <dbReference type="NCBI Taxonomy" id="172846"/>
    <lineage>
        <taxon>Eukaryota</taxon>
        <taxon>Metazoa</taxon>
        <taxon>Ecdysozoa</taxon>
        <taxon>Arthropoda</taxon>
        <taxon>Chelicerata</taxon>
        <taxon>Arachnida</taxon>
        <taxon>Araneae</taxon>
        <taxon>Araneomorphae</taxon>
        <taxon>Entelegynae</taxon>
        <taxon>Araneoidea</taxon>
        <taxon>Araneidae</taxon>
        <taxon>Caerostris</taxon>
    </lineage>
</organism>
<name>A0AAV4NT75_CAEEX</name>
<evidence type="ECO:0000313" key="2">
    <source>
        <dbReference type="Proteomes" id="UP001054945"/>
    </source>
</evidence>
<comment type="caution">
    <text evidence="1">The sequence shown here is derived from an EMBL/GenBank/DDBJ whole genome shotgun (WGS) entry which is preliminary data.</text>
</comment>
<protein>
    <submittedName>
        <fullName evidence="1">Uncharacterized protein</fullName>
    </submittedName>
</protein>
<reference evidence="1 2" key="1">
    <citation type="submission" date="2021-06" db="EMBL/GenBank/DDBJ databases">
        <title>Caerostris extrusa draft genome.</title>
        <authorList>
            <person name="Kono N."/>
            <person name="Arakawa K."/>
        </authorList>
    </citation>
    <scope>NUCLEOTIDE SEQUENCE [LARGE SCALE GENOMIC DNA]</scope>
</reference>
<gene>
    <name evidence="1" type="ORF">CEXT_254581</name>
</gene>